<feature type="active site" evidence="7">
    <location>
        <position position="291"/>
    </location>
</feature>
<dbReference type="EMBL" id="KV013329">
    <property type="protein sequence ID" value="KZV23953.1"/>
    <property type="molecule type" value="Genomic_DNA"/>
</dbReference>
<organism evidence="9 10">
    <name type="scientific">Dorcoceras hygrometricum</name>
    <dbReference type="NCBI Taxonomy" id="472368"/>
    <lineage>
        <taxon>Eukaryota</taxon>
        <taxon>Viridiplantae</taxon>
        <taxon>Streptophyta</taxon>
        <taxon>Embryophyta</taxon>
        <taxon>Tracheophyta</taxon>
        <taxon>Spermatophyta</taxon>
        <taxon>Magnoliopsida</taxon>
        <taxon>eudicotyledons</taxon>
        <taxon>Gunneridae</taxon>
        <taxon>Pentapetalae</taxon>
        <taxon>asterids</taxon>
        <taxon>lamiids</taxon>
        <taxon>Lamiales</taxon>
        <taxon>Gesneriaceae</taxon>
        <taxon>Didymocarpoideae</taxon>
        <taxon>Trichosporeae</taxon>
        <taxon>Loxocarpinae</taxon>
        <taxon>Dorcoceras</taxon>
    </lineage>
</organism>
<evidence type="ECO:0000256" key="6">
    <source>
        <dbReference type="ARBA" id="ARBA00023157"/>
    </source>
</evidence>
<dbReference type="Pfam" id="PF14543">
    <property type="entry name" value="TAXi_N"/>
    <property type="match status" value="1"/>
</dbReference>
<dbReference type="GO" id="GO:0004190">
    <property type="term" value="F:aspartic-type endopeptidase activity"/>
    <property type="evidence" value="ECO:0007669"/>
    <property type="project" value="UniProtKB-KW"/>
</dbReference>
<gene>
    <name evidence="9" type="ORF">F511_26655</name>
</gene>
<comment type="similarity">
    <text evidence="1">Belongs to the peptidase A1 family.</text>
</comment>
<dbReference type="AlphaFoldDB" id="A0A2Z7AR73"/>
<dbReference type="FunFam" id="2.40.70.10:FF:000013">
    <property type="entry name" value="Aspartyl protease AED1"/>
    <property type="match status" value="1"/>
</dbReference>
<evidence type="ECO:0000256" key="1">
    <source>
        <dbReference type="ARBA" id="ARBA00007447"/>
    </source>
</evidence>
<evidence type="ECO:0000313" key="9">
    <source>
        <dbReference type="EMBL" id="KZV23953.1"/>
    </source>
</evidence>
<dbReference type="InterPro" id="IPR032799">
    <property type="entry name" value="TAXi_C"/>
</dbReference>
<dbReference type="OrthoDB" id="2747330at2759"/>
<reference evidence="9 10" key="1">
    <citation type="journal article" date="2015" name="Proc. Natl. Acad. Sci. U.S.A.">
        <title>The resurrection genome of Boea hygrometrica: A blueprint for survival of dehydration.</title>
        <authorList>
            <person name="Xiao L."/>
            <person name="Yang G."/>
            <person name="Zhang L."/>
            <person name="Yang X."/>
            <person name="Zhao S."/>
            <person name="Ji Z."/>
            <person name="Zhou Q."/>
            <person name="Hu M."/>
            <person name="Wang Y."/>
            <person name="Chen M."/>
            <person name="Xu Y."/>
            <person name="Jin H."/>
            <person name="Xiao X."/>
            <person name="Hu G."/>
            <person name="Bao F."/>
            <person name="Hu Y."/>
            <person name="Wan P."/>
            <person name="Li L."/>
            <person name="Deng X."/>
            <person name="Kuang T."/>
            <person name="Xiang C."/>
            <person name="Zhu J.K."/>
            <person name="Oliver M.J."/>
            <person name="He Y."/>
        </authorList>
    </citation>
    <scope>NUCLEOTIDE SEQUENCE [LARGE SCALE GENOMIC DNA]</scope>
    <source>
        <strain evidence="10">cv. XS01</strain>
    </source>
</reference>
<keyword evidence="4" id="KW-0064">Aspartyl protease</keyword>
<dbReference type="GO" id="GO:0006508">
    <property type="term" value="P:proteolysis"/>
    <property type="evidence" value="ECO:0007669"/>
    <property type="project" value="UniProtKB-KW"/>
</dbReference>
<dbReference type="Pfam" id="PF14541">
    <property type="entry name" value="TAXi_C"/>
    <property type="match status" value="1"/>
</dbReference>
<dbReference type="InterPro" id="IPR033121">
    <property type="entry name" value="PEPTIDASE_A1"/>
</dbReference>
<dbReference type="Proteomes" id="UP000250235">
    <property type="component" value="Unassembled WGS sequence"/>
</dbReference>
<dbReference type="PANTHER" id="PTHR13683">
    <property type="entry name" value="ASPARTYL PROTEASES"/>
    <property type="match status" value="1"/>
</dbReference>
<dbReference type="InterPro" id="IPR021109">
    <property type="entry name" value="Peptidase_aspartic_dom_sf"/>
</dbReference>
<feature type="active site" evidence="7">
    <location>
        <position position="91"/>
    </location>
</feature>
<dbReference type="InterPro" id="IPR032861">
    <property type="entry name" value="TAXi_N"/>
</dbReference>
<evidence type="ECO:0000256" key="3">
    <source>
        <dbReference type="ARBA" id="ARBA00022729"/>
    </source>
</evidence>
<keyword evidence="2 9" id="KW-0645">Protease</keyword>
<evidence type="ECO:0000256" key="4">
    <source>
        <dbReference type="ARBA" id="ARBA00022750"/>
    </source>
</evidence>
<dbReference type="PROSITE" id="PS51767">
    <property type="entry name" value="PEPTIDASE_A1"/>
    <property type="match status" value="1"/>
</dbReference>
<evidence type="ECO:0000313" key="10">
    <source>
        <dbReference type="Proteomes" id="UP000250235"/>
    </source>
</evidence>
<dbReference type="PROSITE" id="PS00141">
    <property type="entry name" value="ASP_PROTEASE"/>
    <property type="match status" value="1"/>
</dbReference>
<evidence type="ECO:0000259" key="8">
    <source>
        <dbReference type="PROSITE" id="PS51767"/>
    </source>
</evidence>
<keyword evidence="5" id="KW-0378">Hydrolase</keyword>
<dbReference type="InterPro" id="IPR001461">
    <property type="entry name" value="Aspartic_peptidase_A1"/>
</dbReference>
<accession>A0A2Z7AR73</accession>
<dbReference type="InterPro" id="IPR001969">
    <property type="entry name" value="Aspartic_peptidase_AS"/>
</dbReference>
<evidence type="ECO:0000256" key="2">
    <source>
        <dbReference type="ARBA" id="ARBA00022670"/>
    </source>
</evidence>
<keyword evidence="10" id="KW-1185">Reference proteome</keyword>
<keyword evidence="3" id="KW-0732">Signal</keyword>
<dbReference type="Gene3D" id="2.40.70.10">
    <property type="entry name" value="Acid Proteases"/>
    <property type="match status" value="2"/>
</dbReference>
<evidence type="ECO:0000256" key="7">
    <source>
        <dbReference type="PIRSR" id="PIRSR601461-1"/>
    </source>
</evidence>
<dbReference type="FunFam" id="2.40.70.10:FF:000021">
    <property type="entry name" value="Aspartyl protease AED1"/>
    <property type="match status" value="1"/>
</dbReference>
<dbReference type="SUPFAM" id="SSF50630">
    <property type="entry name" value="Acid proteases"/>
    <property type="match status" value="1"/>
</dbReference>
<keyword evidence="6" id="KW-1015">Disulfide bond</keyword>
<dbReference type="PANTHER" id="PTHR13683:SF750">
    <property type="entry name" value="ASPARTYL PROTEASE AED1"/>
    <property type="match status" value="1"/>
</dbReference>
<name>A0A2Z7AR73_9LAMI</name>
<protein>
    <submittedName>
        <fullName evidence="9">Protein ASPARTIC PROTEASE IN GUARD cell 1-like</fullName>
    </submittedName>
</protein>
<evidence type="ECO:0000256" key="5">
    <source>
        <dbReference type="ARBA" id="ARBA00022801"/>
    </source>
</evidence>
<feature type="domain" description="Peptidase A1" evidence="8">
    <location>
        <begin position="73"/>
        <end position="408"/>
    </location>
</feature>
<sequence>MKVYHRDGLCFQRGQGKATVATTPSLSEVLSQDQSRVDSIHARLSQQSSTKKLNDEKVDIPVKSGRSFSSGDYVAVVSLGTPAKTLSLVLDTGSSLTWTQCQPCEQSCYRQIEPIFDPSSSSSYSKISCNSPQCSQLSPGNDPGCVSGSTCMYLIQYVDRSFTVGYLSKDKLTLPSADVIPDFLFGCGQNNQGIFGATAGIIGLGRDPLSLVSQTAEKYGKYFSYCLPSVSSFSGHLTLGNNGDSGNVKFTPFDLSKDTSFYFIDIIAITIGGLELPISQSVFKTAGTIIDSGTVITRLPPEAYDSMKSMFQQLMTKYPRAPSFSILDTCYDISNFTTVTIPTVAFTFGGNVKVDLAPSGIIIPSSSSSVCLAFAANNNAADVGTFGSTQQKTLEIVYDVAGGNLGFGPGGCS</sequence>
<proteinExistence type="inferred from homology"/>